<accession>A0A150X1R2</accession>
<evidence type="ECO:0000313" key="8">
    <source>
        <dbReference type="EMBL" id="KYG72667.1"/>
    </source>
</evidence>
<dbReference type="InterPro" id="IPR002104">
    <property type="entry name" value="Integrase_catalytic"/>
</dbReference>
<keyword evidence="3 5" id="KW-0238">DNA-binding</keyword>
<comment type="caution">
    <text evidence="8">The sequence shown here is derived from an EMBL/GenBank/DDBJ whole genome shotgun (WGS) entry which is preliminary data.</text>
</comment>
<evidence type="ECO:0000256" key="2">
    <source>
        <dbReference type="ARBA" id="ARBA00022908"/>
    </source>
</evidence>
<dbReference type="RefSeq" id="WP_068224725.1">
    <property type="nucleotide sequence ID" value="NZ_CP139724.1"/>
</dbReference>
<dbReference type="EMBL" id="LRPC01000029">
    <property type="protein sequence ID" value="KYG72667.1"/>
    <property type="molecule type" value="Genomic_DNA"/>
</dbReference>
<dbReference type="InterPro" id="IPR010998">
    <property type="entry name" value="Integrase_recombinase_N"/>
</dbReference>
<proteinExistence type="inferred from homology"/>
<dbReference type="InterPro" id="IPR011010">
    <property type="entry name" value="DNA_brk_join_enz"/>
</dbReference>
<dbReference type="STRING" id="333140.AWW68_17375"/>
<comment type="similarity">
    <text evidence="1">Belongs to the 'phage' integrase family.</text>
</comment>
<evidence type="ECO:0000256" key="5">
    <source>
        <dbReference type="PROSITE-ProRule" id="PRU01248"/>
    </source>
</evidence>
<evidence type="ECO:0000256" key="3">
    <source>
        <dbReference type="ARBA" id="ARBA00023125"/>
    </source>
</evidence>
<keyword evidence="4" id="KW-0233">DNA recombination</keyword>
<dbReference type="InterPro" id="IPR044068">
    <property type="entry name" value="CB"/>
</dbReference>
<organism evidence="8 9">
    <name type="scientific">Roseivirga spongicola</name>
    <dbReference type="NCBI Taxonomy" id="333140"/>
    <lineage>
        <taxon>Bacteria</taxon>
        <taxon>Pseudomonadati</taxon>
        <taxon>Bacteroidota</taxon>
        <taxon>Cytophagia</taxon>
        <taxon>Cytophagales</taxon>
        <taxon>Roseivirgaceae</taxon>
        <taxon>Roseivirga</taxon>
    </lineage>
</organism>
<keyword evidence="9" id="KW-1185">Reference proteome</keyword>
<dbReference type="InterPro" id="IPR013762">
    <property type="entry name" value="Integrase-like_cat_sf"/>
</dbReference>
<dbReference type="InterPro" id="IPR025269">
    <property type="entry name" value="SAM-like_dom"/>
</dbReference>
<dbReference type="Proteomes" id="UP000075606">
    <property type="component" value="Unassembled WGS sequence"/>
</dbReference>
<feature type="domain" description="Tyr recombinase" evidence="6">
    <location>
        <begin position="233"/>
        <end position="418"/>
    </location>
</feature>
<reference evidence="8 9" key="1">
    <citation type="submission" date="2016-01" db="EMBL/GenBank/DDBJ databases">
        <title>Genome sequencing of Roseivirga spongicola UST030701-084.</title>
        <authorList>
            <person name="Selvaratnam C."/>
            <person name="Thevarajoo S."/>
            <person name="Goh K.M."/>
            <person name="Ee R."/>
            <person name="Chan K.-G."/>
            <person name="Chong C.S."/>
        </authorList>
    </citation>
    <scope>NUCLEOTIDE SEQUENCE [LARGE SCALE GENOMIC DNA]</scope>
    <source>
        <strain evidence="8 9">UST030701-084</strain>
    </source>
</reference>
<evidence type="ECO:0000256" key="1">
    <source>
        <dbReference type="ARBA" id="ARBA00008857"/>
    </source>
</evidence>
<evidence type="ECO:0000313" key="9">
    <source>
        <dbReference type="Proteomes" id="UP000075606"/>
    </source>
</evidence>
<gene>
    <name evidence="8" type="ORF">AWW68_17375</name>
</gene>
<evidence type="ECO:0000259" key="6">
    <source>
        <dbReference type="PROSITE" id="PS51898"/>
    </source>
</evidence>
<dbReference type="GO" id="GO:0015074">
    <property type="term" value="P:DNA integration"/>
    <property type="evidence" value="ECO:0007669"/>
    <property type="project" value="UniProtKB-KW"/>
</dbReference>
<dbReference type="Gene3D" id="1.10.150.130">
    <property type="match status" value="1"/>
</dbReference>
<dbReference type="InterPro" id="IPR050090">
    <property type="entry name" value="Tyrosine_recombinase_XerCD"/>
</dbReference>
<keyword evidence="2" id="KW-0229">DNA integration</keyword>
<dbReference type="SUPFAM" id="SSF56349">
    <property type="entry name" value="DNA breaking-rejoining enzymes"/>
    <property type="match status" value="1"/>
</dbReference>
<feature type="domain" description="Core-binding (CB)" evidence="7">
    <location>
        <begin position="122"/>
        <end position="211"/>
    </location>
</feature>
<dbReference type="OrthoDB" id="1493636at2"/>
<evidence type="ECO:0000259" key="7">
    <source>
        <dbReference type="PROSITE" id="PS51900"/>
    </source>
</evidence>
<name>A0A150X1R2_9BACT</name>
<dbReference type="Gene3D" id="1.10.443.10">
    <property type="entry name" value="Intergrase catalytic core"/>
    <property type="match status" value="1"/>
</dbReference>
<evidence type="ECO:0000256" key="4">
    <source>
        <dbReference type="ARBA" id="ARBA00023172"/>
    </source>
</evidence>
<protein>
    <recommendedName>
        <fullName evidence="10">Core-binding (CB) domain-containing protein</fullName>
    </recommendedName>
</protein>
<dbReference type="PROSITE" id="PS51900">
    <property type="entry name" value="CB"/>
    <property type="match status" value="1"/>
</dbReference>
<dbReference type="GO" id="GO:0003677">
    <property type="term" value="F:DNA binding"/>
    <property type="evidence" value="ECO:0007669"/>
    <property type="project" value="UniProtKB-UniRule"/>
</dbReference>
<dbReference type="PANTHER" id="PTHR30349">
    <property type="entry name" value="PHAGE INTEGRASE-RELATED"/>
    <property type="match status" value="1"/>
</dbReference>
<dbReference type="GO" id="GO:0006310">
    <property type="term" value="P:DNA recombination"/>
    <property type="evidence" value="ECO:0007669"/>
    <property type="project" value="UniProtKB-KW"/>
</dbReference>
<dbReference type="AlphaFoldDB" id="A0A150X1R2"/>
<dbReference type="Pfam" id="PF13102">
    <property type="entry name" value="Phage_int_SAM_5"/>
    <property type="match status" value="1"/>
</dbReference>
<sequence length="422" mass="48694">MTIKVIVKKDSNGNPRLSRKGETTIYVRYQHNSKVADFQACKIAPKSIEFVEVRGKLEIMEPYIKQRVKGRLDAIENIDLVKRDIKAAVNRLIAKGIEPMPKIVKREFEAGFVQDSEEELRPMIKEVFRDYINAQSHAGVAKGTLKQYNSTLNHIESFHKSEGFEYAIDQADLNYYDALVSYLKVTHKGITKESTVGKNIKTLKSMLRWARSRGYEVHPDVDLKAFKVAKSTKKVYYLTEEEVSRLLDAELSDNHKLSRVRDRFVFNCYVGLRVGDLNRLNIKHIQTIEREGKKVKLIEAITEKQKKRGFIPLKPIPLSILEKYDYSLPNISDQKYNMYLKELLKKVEIDRAIEIAPGEFEPLYSLVTSHLAVKTFITLCHKWGIPTKHVASITGKTEKVINEYYYAVSDEDLIDVMLFNNQ</sequence>
<evidence type="ECO:0008006" key="10">
    <source>
        <dbReference type="Google" id="ProtNLM"/>
    </source>
</evidence>
<dbReference type="PROSITE" id="PS51898">
    <property type="entry name" value="TYR_RECOMBINASE"/>
    <property type="match status" value="1"/>
</dbReference>
<dbReference type="PANTHER" id="PTHR30349:SF41">
    <property type="entry name" value="INTEGRASE_RECOMBINASE PROTEIN MJ0367-RELATED"/>
    <property type="match status" value="1"/>
</dbReference>